<dbReference type="InterPro" id="IPR048574">
    <property type="entry name" value="RUBY_RBDX"/>
</dbReference>
<dbReference type="CDD" id="cd01046">
    <property type="entry name" value="Rubrerythrin_like"/>
    <property type="match status" value="1"/>
</dbReference>
<organism evidence="6 7">
    <name type="scientific">Lucifera butyrica</name>
    <dbReference type="NCBI Taxonomy" id="1351585"/>
    <lineage>
        <taxon>Bacteria</taxon>
        <taxon>Bacillati</taxon>
        <taxon>Bacillota</taxon>
        <taxon>Negativicutes</taxon>
        <taxon>Veillonellales</taxon>
        <taxon>Veillonellaceae</taxon>
        <taxon>Lucifera</taxon>
    </lineage>
</organism>
<reference evidence="6 7" key="1">
    <citation type="submission" date="2018-06" db="EMBL/GenBank/DDBJ databases">
        <authorList>
            <person name="Strepis N."/>
        </authorList>
    </citation>
    <scope>NUCLEOTIDE SEQUENCE [LARGE SCALE GENOMIC DNA]</scope>
    <source>
        <strain evidence="6">LUCI</strain>
    </source>
</reference>
<dbReference type="PROSITE" id="PS50903">
    <property type="entry name" value="RUBREDOXIN_LIKE"/>
    <property type="match status" value="1"/>
</dbReference>
<name>A0A498RAZ8_9FIRM</name>
<dbReference type="SUPFAM" id="SSF57802">
    <property type="entry name" value="Rubredoxin-like"/>
    <property type="match status" value="1"/>
</dbReference>
<dbReference type="Proteomes" id="UP000277811">
    <property type="component" value="Unassembled WGS sequence"/>
</dbReference>
<proteinExistence type="predicted"/>
<evidence type="ECO:0000313" key="6">
    <source>
        <dbReference type="EMBL" id="VBB08654.1"/>
    </source>
</evidence>
<gene>
    <name evidence="6" type="ORF">LUCI_3932</name>
</gene>
<keyword evidence="7" id="KW-1185">Reference proteome</keyword>
<feature type="domain" description="Ferritin-like diiron" evidence="5">
    <location>
        <begin position="51"/>
        <end position="182"/>
    </location>
</feature>
<dbReference type="OrthoDB" id="9805587at2"/>
<dbReference type="PANTHER" id="PTHR43339:SF1">
    <property type="entry name" value="RUBRERYTHRIN"/>
    <property type="match status" value="1"/>
</dbReference>
<evidence type="ECO:0000259" key="4">
    <source>
        <dbReference type="PROSITE" id="PS50903"/>
    </source>
</evidence>
<dbReference type="InterPro" id="IPR045236">
    <property type="entry name" value="RevRr_diiron-bd_dom"/>
</dbReference>
<dbReference type="InterPro" id="IPR009078">
    <property type="entry name" value="Ferritin-like_SF"/>
</dbReference>
<dbReference type="Gene3D" id="2.20.28.10">
    <property type="match status" value="1"/>
</dbReference>
<feature type="domain" description="Rubredoxin-like" evidence="4">
    <location>
        <begin position="1"/>
        <end position="35"/>
    </location>
</feature>
<evidence type="ECO:0000313" key="7">
    <source>
        <dbReference type="Proteomes" id="UP000277811"/>
    </source>
</evidence>
<keyword evidence="2" id="KW-0813">Transport</keyword>
<dbReference type="GO" id="GO:0005506">
    <property type="term" value="F:iron ion binding"/>
    <property type="evidence" value="ECO:0007669"/>
    <property type="project" value="InterPro"/>
</dbReference>
<dbReference type="RefSeq" id="WP_122629521.1">
    <property type="nucleotide sequence ID" value="NZ_UPPP01000094.1"/>
</dbReference>
<dbReference type="InterPro" id="IPR052773">
    <property type="entry name" value="Anaerobic_Peroxidase-Rel"/>
</dbReference>
<comment type="cofactor">
    <cofactor evidence="1">
        <name>Fe(3+)</name>
        <dbReference type="ChEBI" id="CHEBI:29034"/>
    </cofactor>
</comment>
<dbReference type="CDD" id="cd00729">
    <property type="entry name" value="rubredoxin_SM"/>
    <property type="match status" value="1"/>
</dbReference>
<dbReference type="InterPro" id="IPR012347">
    <property type="entry name" value="Ferritin-like"/>
</dbReference>
<dbReference type="InterPro" id="IPR003251">
    <property type="entry name" value="Rr_diiron-bd_dom"/>
</dbReference>
<dbReference type="PANTHER" id="PTHR43339">
    <property type="entry name" value="RUBRERYTHRIN-RELATED"/>
    <property type="match status" value="1"/>
</dbReference>
<dbReference type="InterPro" id="IPR024934">
    <property type="entry name" value="Rubredoxin-like_dom"/>
</dbReference>
<protein>
    <submittedName>
        <fullName evidence="6">Rubredoxin-type fold</fullName>
    </submittedName>
</protein>
<dbReference type="Pfam" id="PF02915">
    <property type="entry name" value="Rubrerythrin"/>
    <property type="match status" value="1"/>
</dbReference>
<keyword evidence="3" id="KW-0249">Electron transport</keyword>
<dbReference type="SUPFAM" id="SSF47240">
    <property type="entry name" value="Ferritin-like"/>
    <property type="match status" value="1"/>
</dbReference>
<sequence length="188" mass="21023">MKKFVCTVCGYIHEGNEPPEKCPVCKAGRDKFKEMTGDLTWADEHRIGIVKDIPAEVLDGLRANFMGECTEVGMYLAMSRQADREGYPEVAEAYRRIALEEAEHAAKFAEILGEVVVPDTKANLRVRVEAEYGACEGKKKIATLAKQHNLDAIHDTVHEMCKDEARHGCAFKGLLERYFKQYGGVKNG</sequence>
<evidence type="ECO:0000256" key="3">
    <source>
        <dbReference type="ARBA" id="ARBA00022982"/>
    </source>
</evidence>
<dbReference type="GO" id="GO:0016491">
    <property type="term" value="F:oxidoreductase activity"/>
    <property type="evidence" value="ECO:0007669"/>
    <property type="project" value="InterPro"/>
</dbReference>
<dbReference type="Pfam" id="PF21349">
    <property type="entry name" value="RUBY_RBDX"/>
    <property type="match status" value="1"/>
</dbReference>
<accession>A0A498RAZ8</accession>
<dbReference type="AlphaFoldDB" id="A0A498RAZ8"/>
<evidence type="ECO:0000256" key="1">
    <source>
        <dbReference type="ARBA" id="ARBA00001965"/>
    </source>
</evidence>
<dbReference type="PROSITE" id="PS50905">
    <property type="entry name" value="FERRITIN_LIKE"/>
    <property type="match status" value="1"/>
</dbReference>
<dbReference type="EMBL" id="UPPP01000094">
    <property type="protein sequence ID" value="VBB08654.1"/>
    <property type="molecule type" value="Genomic_DNA"/>
</dbReference>
<dbReference type="Gene3D" id="1.20.1260.10">
    <property type="match status" value="1"/>
</dbReference>
<evidence type="ECO:0000259" key="5">
    <source>
        <dbReference type="PROSITE" id="PS50905"/>
    </source>
</evidence>
<dbReference type="InterPro" id="IPR009040">
    <property type="entry name" value="Ferritin-like_diiron"/>
</dbReference>
<evidence type="ECO:0000256" key="2">
    <source>
        <dbReference type="ARBA" id="ARBA00022448"/>
    </source>
</evidence>